<comment type="caution">
    <text evidence="3">The sequence shown here is derived from an EMBL/GenBank/DDBJ whole genome shotgun (WGS) entry which is preliminary data.</text>
</comment>
<dbReference type="SUPFAM" id="SSF63748">
    <property type="entry name" value="Tudor/PWWP/MBT"/>
    <property type="match status" value="1"/>
</dbReference>
<name>A0AAP0H508_9ASTR</name>
<feature type="compositionally biased region" description="Acidic residues" evidence="1">
    <location>
        <begin position="333"/>
        <end position="344"/>
    </location>
</feature>
<reference evidence="3 4" key="1">
    <citation type="submission" date="2024-04" db="EMBL/GenBank/DDBJ databases">
        <title>The reference genome of an endangered Asteraceae, Deinandra increscens subsp. villosa, native to the Central Coast of California.</title>
        <authorList>
            <person name="Guilliams M."/>
            <person name="Hasenstab-Lehman K."/>
            <person name="Meyer R."/>
            <person name="Mcevoy S."/>
        </authorList>
    </citation>
    <scope>NUCLEOTIDE SEQUENCE [LARGE SCALE GENOMIC DNA]</scope>
    <source>
        <tissue evidence="3">Leaf</tissue>
    </source>
</reference>
<dbReference type="Gene3D" id="2.30.30.140">
    <property type="match status" value="1"/>
</dbReference>
<gene>
    <name evidence="3" type="ORF">SSX86_008825</name>
</gene>
<evidence type="ECO:0000313" key="4">
    <source>
        <dbReference type="Proteomes" id="UP001408789"/>
    </source>
</evidence>
<dbReference type="EMBL" id="JBCNJP010000010">
    <property type="protein sequence ID" value="KAK9072391.1"/>
    <property type="molecule type" value="Genomic_DNA"/>
</dbReference>
<accession>A0AAP0H508</accession>
<proteinExistence type="predicted"/>
<dbReference type="PANTHER" id="PTHR10688:SF6">
    <property type="entry name" value="SERINE_THREONINE-KINASE ATM"/>
    <property type="match status" value="1"/>
</dbReference>
<organism evidence="3 4">
    <name type="scientific">Deinandra increscens subsp. villosa</name>
    <dbReference type="NCBI Taxonomy" id="3103831"/>
    <lineage>
        <taxon>Eukaryota</taxon>
        <taxon>Viridiplantae</taxon>
        <taxon>Streptophyta</taxon>
        <taxon>Embryophyta</taxon>
        <taxon>Tracheophyta</taxon>
        <taxon>Spermatophyta</taxon>
        <taxon>Magnoliopsida</taxon>
        <taxon>eudicotyledons</taxon>
        <taxon>Gunneridae</taxon>
        <taxon>Pentapetalae</taxon>
        <taxon>asterids</taxon>
        <taxon>campanulids</taxon>
        <taxon>Asterales</taxon>
        <taxon>Asteraceae</taxon>
        <taxon>Asteroideae</taxon>
        <taxon>Heliantheae alliance</taxon>
        <taxon>Madieae</taxon>
        <taxon>Madiinae</taxon>
        <taxon>Deinandra</taxon>
    </lineage>
</organism>
<keyword evidence="4" id="KW-1185">Reference proteome</keyword>
<feature type="region of interest" description="Disordered" evidence="1">
    <location>
        <begin position="333"/>
        <end position="363"/>
    </location>
</feature>
<evidence type="ECO:0000256" key="1">
    <source>
        <dbReference type="SAM" id="MobiDB-lite"/>
    </source>
</evidence>
<dbReference type="Proteomes" id="UP001408789">
    <property type="component" value="Unassembled WGS sequence"/>
</dbReference>
<dbReference type="InterPro" id="IPR052657">
    <property type="entry name" value="PDP_family_Arabidopsis"/>
</dbReference>
<protein>
    <recommendedName>
        <fullName evidence="2">PWWP domain-containing protein</fullName>
    </recommendedName>
</protein>
<dbReference type="InterPro" id="IPR000313">
    <property type="entry name" value="PWWP_dom"/>
</dbReference>
<dbReference type="CDD" id="cd05162">
    <property type="entry name" value="PWWP"/>
    <property type="match status" value="1"/>
</dbReference>
<evidence type="ECO:0000313" key="3">
    <source>
        <dbReference type="EMBL" id="KAK9072391.1"/>
    </source>
</evidence>
<dbReference type="Pfam" id="PF00855">
    <property type="entry name" value="PWWP"/>
    <property type="match status" value="1"/>
</dbReference>
<feature type="domain" description="PWWP" evidence="2">
    <location>
        <begin position="118"/>
        <end position="201"/>
    </location>
</feature>
<evidence type="ECO:0000259" key="2">
    <source>
        <dbReference type="Pfam" id="PF00855"/>
    </source>
</evidence>
<dbReference type="PANTHER" id="PTHR10688">
    <property type="entry name" value="PWWP DOMAIN-CONTAINING PROTEIN"/>
    <property type="match status" value="1"/>
</dbReference>
<dbReference type="AlphaFoldDB" id="A0AAP0H508"/>
<sequence length="997" mass="111108">METLKAPETVIEGLVASKQVETGNLIGGTVPKVSHSFDLGKEKCVESGLKPVSESGCFDPPDAVKRFDRVDSSGHGDGQMKGISLFVELIGGVTNKPDGESKRDIRDVGRKEFRVEVGDLVWVTIKKQKQSWWPGIVCDASDAPKDVAKWPIREDDCLVKCYGNGSYILCPVCEVKPFVGYFDRLPSQSQAKKFLDALDKAVVELGHRVKSEFSCSCFSKVKMEKAGSFSELSVNRFEPMVFLDYIKDLARDISIPNNIDYVVKQNCLSAFYRSLGHLQIPMHQLKLGSGSPSKMKAEEENQGFNEYFEKSEKPYETRERRKSRFLSYPGECGNEDSMVDDNEGVDLNKSNSQSLSVKKPRKKWSRKNKDVQVNLCSSELLSQVKFAAQDCLFPCESKSFDVVQRFISAFRKHAINDFSNQVPIEMPNHQILQETLPKKVKRKKDKYVVSPPFRNDSTHDPLITEFKNVGSLNPEAQSMANNRTEMSANQNTFYNFADYPPACKTEPERLMKNEENITSMHPCNAGISTPPFVNGHMEGLYQPPVFYFTNEFGLAQPYFTGNHGEPQAGLVPACHMPKKRGRKKKNIDLQANPSSTIIPDFAGNHSEPMVGLVPAGLGHVPKKSWKKRKNIDLQVNPSSAIIPNLNENGTEKKREKRSKTKEVGVPCIDLSYNKVQQDSVEEVKGTAFLLKFSPDYPLPSIQDLYSVFSKYGALIESETQVLNENLSGQVVFLDSSSAGGAFWGLQNDKPFGPVLVNYKIQHLSDAESMVPFRTPIKSPSGFKPMDSQALMAPDSNTNATEIQIVKRSKTIEEIRLPSMDNHSYGKAHQSNGEVTGTALLLKFSENHPLPSFQDLNSVFCQYGELNEFETHVSGQNFTGQVVFVNPSSAGEAIQRLEKDRPFGQAISSYQLHHLYNVQPAIQVQSPPISPLKPITPLKMNPCQDLGVIKKNLEMMNSVLEKSGDSLSLEMRGKLESEIKGLMNKVSAMDGSSSSCYL</sequence>